<feature type="transmembrane region" description="Helical" evidence="1">
    <location>
        <begin position="36"/>
        <end position="56"/>
    </location>
</feature>
<gene>
    <name evidence="3" type="ORF">SAMN05192574_105300</name>
</gene>
<dbReference type="Proteomes" id="UP000198942">
    <property type="component" value="Unassembled WGS sequence"/>
</dbReference>
<keyword evidence="1" id="KW-1133">Transmembrane helix</keyword>
<keyword evidence="1" id="KW-0472">Membrane</keyword>
<feature type="chain" id="PRO_5011714932" evidence="2">
    <location>
        <begin position="19"/>
        <end position="96"/>
    </location>
</feature>
<dbReference type="InterPro" id="IPR025408">
    <property type="entry name" value="DUF4134"/>
</dbReference>
<dbReference type="RefSeq" id="WP_091212147.1">
    <property type="nucleotide sequence ID" value="NZ_FOCL01000005.1"/>
</dbReference>
<protein>
    <submittedName>
        <fullName evidence="3">Uncharacterized protein</fullName>
    </submittedName>
</protein>
<evidence type="ECO:0000313" key="4">
    <source>
        <dbReference type="Proteomes" id="UP000198942"/>
    </source>
</evidence>
<evidence type="ECO:0000256" key="1">
    <source>
        <dbReference type="SAM" id="Phobius"/>
    </source>
</evidence>
<keyword evidence="1" id="KW-0812">Transmembrane</keyword>
<dbReference type="EMBL" id="FOCL01000005">
    <property type="protein sequence ID" value="SEO10002.1"/>
    <property type="molecule type" value="Genomic_DNA"/>
</dbReference>
<keyword evidence="4" id="KW-1185">Reference proteome</keyword>
<feature type="signal peptide" evidence="2">
    <location>
        <begin position="1"/>
        <end position="18"/>
    </location>
</feature>
<dbReference type="OrthoDB" id="1029065at2"/>
<dbReference type="STRING" id="551995.SAMN05192574_105300"/>
<accession>A0A1H8LXX7</accession>
<feature type="transmembrane region" description="Helical" evidence="1">
    <location>
        <begin position="76"/>
        <end position="94"/>
    </location>
</feature>
<dbReference type="Pfam" id="PF13572">
    <property type="entry name" value="DUF4134"/>
    <property type="match status" value="1"/>
</dbReference>
<keyword evidence="2" id="KW-0732">Signal</keyword>
<sequence>MKKLLPFCCCLLALGAQAQPGITEMQQARQDLASDFFSTVDFSFVTAGILGIIGALKIHKRMQDGNRDITPDISGWFYAAIFILLAGVFLKALFGI</sequence>
<proteinExistence type="predicted"/>
<reference evidence="4" key="1">
    <citation type="submission" date="2016-10" db="EMBL/GenBank/DDBJ databases">
        <authorList>
            <person name="Varghese N."/>
            <person name="Submissions S."/>
        </authorList>
    </citation>
    <scope>NUCLEOTIDE SEQUENCE [LARGE SCALE GENOMIC DNA]</scope>
    <source>
        <strain evidence="4">Gh-48</strain>
    </source>
</reference>
<name>A0A1H8LXX7_9SPHI</name>
<evidence type="ECO:0000256" key="2">
    <source>
        <dbReference type="SAM" id="SignalP"/>
    </source>
</evidence>
<evidence type="ECO:0000313" key="3">
    <source>
        <dbReference type="EMBL" id="SEO10002.1"/>
    </source>
</evidence>
<dbReference type="AlphaFoldDB" id="A0A1H8LXX7"/>
<organism evidence="3 4">
    <name type="scientific">Mucilaginibacter gossypiicola</name>
    <dbReference type="NCBI Taxonomy" id="551995"/>
    <lineage>
        <taxon>Bacteria</taxon>
        <taxon>Pseudomonadati</taxon>
        <taxon>Bacteroidota</taxon>
        <taxon>Sphingobacteriia</taxon>
        <taxon>Sphingobacteriales</taxon>
        <taxon>Sphingobacteriaceae</taxon>
        <taxon>Mucilaginibacter</taxon>
    </lineage>
</organism>